<comment type="caution">
    <text evidence="1">The sequence shown here is derived from an EMBL/GenBank/DDBJ whole genome shotgun (WGS) entry which is preliminary data.</text>
</comment>
<evidence type="ECO:0000313" key="1">
    <source>
        <dbReference type="EMBL" id="KAJ8719301.1"/>
    </source>
</evidence>
<organism evidence="1 2">
    <name type="scientific">Mythimna loreyi</name>
    <dbReference type="NCBI Taxonomy" id="667449"/>
    <lineage>
        <taxon>Eukaryota</taxon>
        <taxon>Metazoa</taxon>
        <taxon>Ecdysozoa</taxon>
        <taxon>Arthropoda</taxon>
        <taxon>Hexapoda</taxon>
        <taxon>Insecta</taxon>
        <taxon>Pterygota</taxon>
        <taxon>Neoptera</taxon>
        <taxon>Endopterygota</taxon>
        <taxon>Lepidoptera</taxon>
        <taxon>Glossata</taxon>
        <taxon>Ditrysia</taxon>
        <taxon>Noctuoidea</taxon>
        <taxon>Noctuidae</taxon>
        <taxon>Noctuinae</taxon>
        <taxon>Hadenini</taxon>
        <taxon>Mythimna</taxon>
    </lineage>
</organism>
<protein>
    <submittedName>
        <fullName evidence="1">Uncharacterized protein</fullName>
    </submittedName>
</protein>
<keyword evidence="2" id="KW-1185">Reference proteome</keyword>
<dbReference type="EMBL" id="CM056779">
    <property type="protein sequence ID" value="KAJ8719301.1"/>
    <property type="molecule type" value="Genomic_DNA"/>
</dbReference>
<name>A0ACC2QNI1_9NEOP</name>
<gene>
    <name evidence="1" type="ORF">PYW08_011476</name>
</gene>
<accession>A0ACC2QNI1</accession>
<evidence type="ECO:0000313" key="2">
    <source>
        <dbReference type="Proteomes" id="UP001231649"/>
    </source>
</evidence>
<sequence length="194" mass="21887">MTSEATRCGEVCEDGVGGCTGGAVSTHERWTVSCWTSSCGTTSSRLCTAHMWTRLSCPRKKRRCEECEEASSKVKQQLASSEELMRHSPDSRSCCRRRRPGRRAAHLRGPPSLTTRSVHSVVFTLRFQRSRLQQLRRRRQCSRWAAARGDFASSRQFRNPLNGNPFTKVEDCPGVKLKCVRGKCDLPQVIKLNV</sequence>
<dbReference type="Proteomes" id="UP001231649">
    <property type="component" value="Chromosome 3"/>
</dbReference>
<proteinExistence type="predicted"/>
<reference evidence="1" key="1">
    <citation type="submission" date="2023-03" db="EMBL/GenBank/DDBJ databases">
        <title>Chromosome-level genomes of two armyworms, Mythimna separata and Mythimna loreyi, provide insights into the biosynthesis and reception of sex pheromones.</title>
        <authorList>
            <person name="Zhao H."/>
        </authorList>
    </citation>
    <scope>NUCLEOTIDE SEQUENCE</scope>
    <source>
        <strain evidence="1">BeijingLab</strain>
    </source>
</reference>